<dbReference type="GO" id="GO:0008270">
    <property type="term" value="F:zinc ion binding"/>
    <property type="evidence" value="ECO:0007669"/>
    <property type="project" value="UniProtKB-KW"/>
</dbReference>
<evidence type="ECO:0000313" key="8">
    <source>
        <dbReference type="EMBL" id="SZX72869.1"/>
    </source>
</evidence>
<keyword evidence="3 5" id="KW-0862">Zinc</keyword>
<keyword evidence="1 5" id="KW-0479">Metal-binding</keyword>
<evidence type="ECO:0000256" key="6">
    <source>
        <dbReference type="SAM" id="MobiDB-lite"/>
    </source>
</evidence>
<evidence type="ECO:0000256" key="5">
    <source>
        <dbReference type="PROSITE-ProRule" id="PRU00723"/>
    </source>
</evidence>
<accession>A0A383W6Y4</accession>
<evidence type="ECO:0000259" key="7">
    <source>
        <dbReference type="PROSITE" id="PS50103"/>
    </source>
</evidence>
<keyword evidence="2 5" id="KW-0863">Zinc-finger</keyword>
<dbReference type="PANTHER" id="PTHR14493">
    <property type="entry name" value="UNKEMPT FAMILY MEMBER"/>
    <property type="match status" value="1"/>
</dbReference>
<dbReference type="Pfam" id="PF25512">
    <property type="entry name" value="zf-CCCH_AtC3H23"/>
    <property type="match status" value="1"/>
</dbReference>
<dbReference type="AlphaFoldDB" id="A0A383W6Y4"/>
<feature type="zinc finger region" description="C3H1-type" evidence="5">
    <location>
        <begin position="85"/>
        <end position="113"/>
    </location>
</feature>
<sequence length="505" mass="52365">MCNIKMPQSPLRVSPAVFPSSPVMLAERAHTAGLEDAQKITESDDFFMFTFKISPCVKRTLHEWSSCGYAHAGEKAARRDPRLFAYNSVACPEMLQSGKCPRGDTCDMAHSVFEYWLHPQRYRTTLCRDGAACSRSVCFFAHSQAQLRPLTAPADAAAADPLSCKGKFSLSGLPAAAQRRRSQDVSRAGAARQSPQARGLTRQGSGITQQQQQQQQRMVLLGSGNNNINNGGGSSSSSLDSMSRPLGHASLASYNSMGSSSCVSPVMPLQMLLPGSSSLAAAAAPAGQPGMGRLNDLIAAFQAQAISSHQQALAKAAAAADDVNIHLQALWASLGMPGDGGCLLVSNDSGCGQFASAACSSPVGQFMGVAAGAGPLSGSPQMCLTSALSLPQSYTAAYSPSACLGLQLQQQQQQQQMLMSCGSLGTASSLGSCMNTGCMNSGESLLLPPGSLQQPVLMAALSADAAFMNMAGVPANAAAAAQQQVSPRVPGGYMQFAGQPAGLAW</sequence>
<evidence type="ECO:0000256" key="4">
    <source>
        <dbReference type="ARBA" id="ARBA00023125"/>
    </source>
</evidence>
<dbReference type="SMART" id="SM00356">
    <property type="entry name" value="ZnF_C3H1"/>
    <property type="match status" value="2"/>
</dbReference>
<feature type="domain" description="C3H1-type" evidence="7">
    <location>
        <begin position="85"/>
        <end position="113"/>
    </location>
</feature>
<keyword evidence="4" id="KW-0238">DNA-binding</keyword>
<keyword evidence="9" id="KW-1185">Reference proteome</keyword>
<proteinExistence type="predicted"/>
<dbReference type="EMBL" id="FNXT01001169">
    <property type="protein sequence ID" value="SZX72869.1"/>
    <property type="molecule type" value="Genomic_DNA"/>
</dbReference>
<dbReference type="PANTHER" id="PTHR14493:SF50">
    <property type="entry name" value="RING FINGER PROTEIN UNKEMPT"/>
    <property type="match status" value="1"/>
</dbReference>
<evidence type="ECO:0000256" key="2">
    <source>
        <dbReference type="ARBA" id="ARBA00022771"/>
    </source>
</evidence>
<organism evidence="8 9">
    <name type="scientific">Tetradesmus obliquus</name>
    <name type="common">Green alga</name>
    <name type="synonym">Acutodesmus obliquus</name>
    <dbReference type="NCBI Taxonomy" id="3088"/>
    <lineage>
        <taxon>Eukaryota</taxon>
        <taxon>Viridiplantae</taxon>
        <taxon>Chlorophyta</taxon>
        <taxon>core chlorophytes</taxon>
        <taxon>Chlorophyceae</taxon>
        <taxon>CS clade</taxon>
        <taxon>Sphaeropleales</taxon>
        <taxon>Scenedesmaceae</taxon>
        <taxon>Tetradesmus</taxon>
    </lineage>
</organism>
<name>A0A383W6Y4_TETOB</name>
<dbReference type="SUPFAM" id="SSF90229">
    <property type="entry name" value="CCCH zinc finger"/>
    <property type="match status" value="1"/>
</dbReference>
<gene>
    <name evidence="8" type="ORF">BQ4739_LOCUS13008</name>
</gene>
<reference evidence="8 9" key="1">
    <citation type="submission" date="2016-10" db="EMBL/GenBank/DDBJ databases">
        <authorList>
            <person name="Cai Z."/>
        </authorList>
    </citation>
    <scope>NUCLEOTIDE SEQUENCE [LARGE SCALE GENOMIC DNA]</scope>
</reference>
<evidence type="ECO:0000256" key="1">
    <source>
        <dbReference type="ARBA" id="ARBA00022723"/>
    </source>
</evidence>
<dbReference type="GO" id="GO:0003677">
    <property type="term" value="F:DNA binding"/>
    <property type="evidence" value="ECO:0007669"/>
    <property type="project" value="UniProtKB-KW"/>
</dbReference>
<evidence type="ECO:0000313" key="9">
    <source>
        <dbReference type="Proteomes" id="UP000256970"/>
    </source>
</evidence>
<protein>
    <recommendedName>
        <fullName evidence="7">C3H1-type domain-containing protein</fullName>
    </recommendedName>
</protein>
<dbReference type="Proteomes" id="UP000256970">
    <property type="component" value="Unassembled WGS sequence"/>
</dbReference>
<evidence type="ECO:0000256" key="3">
    <source>
        <dbReference type="ARBA" id="ARBA00022833"/>
    </source>
</evidence>
<dbReference type="PROSITE" id="PS50103">
    <property type="entry name" value="ZF_C3H1"/>
    <property type="match status" value="1"/>
</dbReference>
<dbReference type="InterPro" id="IPR045234">
    <property type="entry name" value="Unkempt-like"/>
</dbReference>
<dbReference type="InterPro" id="IPR000571">
    <property type="entry name" value="Znf_CCCH"/>
</dbReference>
<dbReference type="Gene3D" id="4.10.1000.10">
    <property type="entry name" value="Zinc finger, CCCH-type"/>
    <property type="match status" value="1"/>
</dbReference>
<dbReference type="InterPro" id="IPR036855">
    <property type="entry name" value="Znf_CCCH_sf"/>
</dbReference>
<dbReference type="InterPro" id="IPR057444">
    <property type="entry name" value="Znf-CCCH_AtC3H23-like"/>
</dbReference>
<feature type="region of interest" description="Disordered" evidence="6">
    <location>
        <begin position="175"/>
        <end position="244"/>
    </location>
</feature>
<feature type="compositionally biased region" description="Low complexity" evidence="6">
    <location>
        <begin position="209"/>
        <end position="229"/>
    </location>
</feature>